<dbReference type="InterPro" id="IPR036264">
    <property type="entry name" value="Bact_exopeptidase_dim_dom"/>
</dbReference>
<reference evidence="9 10" key="1">
    <citation type="submission" date="2018-10" db="EMBL/GenBank/DDBJ databases">
        <title>Phylogenomics of Brevibacillus.</title>
        <authorList>
            <person name="Dunlap C."/>
        </authorList>
    </citation>
    <scope>NUCLEOTIDE SEQUENCE [LARGE SCALE GENOMIC DNA]</scope>
    <source>
        <strain evidence="9 10">JCM 15716</strain>
    </source>
</reference>
<dbReference type="Gene3D" id="3.30.70.360">
    <property type="match status" value="1"/>
</dbReference>
<proteinExistence type="inferred from homology"/>
<dbReference type="PANTHER" id="PTHR43808:SF25">
    <property type="entry name" value="PEPTIDASE M20 DIMERISATION DOMAIN-CONTAINING PROTEIN"/>
    <property type="match status" value="1"/>
</dbReference>
<dbReference type="PANTHER" id="PTHR43808">
    <property type="entry name" value="ACETYLORNITHINE DEACETYLASE"/>
    <property type="match status" value="1"/>
</dbReference>
<protein>
    <submittedName>
        <fullName evidence="9">ArgE/DapE family deacylase</fullName>
    </submittedName>
</protein>
<dbReference type="RefSeq" id="WP_122919693.1">
    <property type="nucleotide sequence ID" value="NZ_RHHQ01000016.1"/>
</dbReference>
<keyword evidence="7" id="KW-0170">Cobalt</keyword>
<comment type="caution">
    <text evidence="9">The sequence shown here is derived from an EMBL/GenBank/DDBJ whole genome shotgun (WGS) entry which is preliminary data.</text>
</comment>
<evidence type="ECO:0000256" key="5">
    <source>
        <dbReference type="ARBA" id="ARBA00022801"/>
    </source>
</evidence>
<gene>
    <name evidence="9" type="ORF">EDM56_20010</name>
</gene>
<evidence type="ECO:0000256" key="3">
    <source>
        <dbReference type="ARBA" id="ARBA00006247"/>
    </source>
</evidence>
<evidence type="ECO:0000313" key="9">
    <source>
        <dbReference type="EMBL" id="RNB84852.1"/>
    </source>
</evidence>
<feature type="domain" description="Peptidase M20 dimerisation" evidence="8">
    <location>
        <begin position="198"/>
        <end position="322"/>
    </location>
</feature>
<dbReference type="SUPFAM" id="SSF55031">
    <property type="entry name" value="Bacterial exopeptidase dimerisation domain"/>
    <property type="match status" value="1"/>
</dbReference>
<comment type="cofactor">
    <cofactor evidence="1">
        <name>Co(2+)</name>
        <dbReference type="ChEBI" id="CHEBI:48828"/>
    </cofactor>
</comment>
<keyword evidence="6" id="KW-0862">Zinc</keyword>
<dbReference type="InterPro" id="IPR050072">
    <property type="entry name" value="Peptidase_M20A"/>
</dbReference>
<dbReference type="InterPro" id="IPR002933">
    <property type="entry name" value="Peptidase_M20"/>
</dbReference>
<keyword evidence="10" id="KW-1185">Reference proteome</keyword>
<evidence type="ECO:0000256" key="6">
    <source>
        <dbReference type="ARBA" id="ARBA00022833"/>
    </source>
</evidence>
<dbReference type="GO" id="GO:0046872">
    <property type="term" value="F:metal ion binding"/>
    <property type="evidence" value="ECO:0007669"/>
    <property type="project" value="UniProtKB-KW"/>
</dbReference>
<organism evidence="9 10">
    <name type="scientific">Brevibacillus fluminis</name>
    <dbReference type="NCBI Taxonomy" id="511487"/>
    <lineage>
        <taxon>Bacteria</taxon>
        <taxon>Bacillati</taxon>
        <taxon>Bacillota</taxon>
        <taxon>Bacilli</taxon>
        <taxon>Bacillales</taxon>
        <taxon>Paenibacillaceae</taxon>
        <taxon>Brevibacillus</taxon>
    </lineage>
</organism>
<dbReference type="GO" id="GO:0016787">
    <property type="term" value="F:hydrolase activity"/>
    <property type="evidence" value="ECO:0007669"/>
    <property type="project" value="UniProtKB-KW"/>
</dbReference>
<evidence type="ECO:0000256" key="2">
    <source>
        <dbReference type="ARBA" id="ARBA00001947"/>
    </source>
</evidence>
<dbReference type="Proteomes" id="UP000271031">
    <property type="component" value="Unassembled WGS sequence"/>
</dbReference>
<dbReference type="NCBIfam" id="TIGR01910">
    <property type="entry name" value="DapE-ArgE"/>
    <property type="match status" value="1"/>
</dbReference>
<dbReference type="InterPro" id="IPR011650">
    <property type="entry name" value="Peptidase_M20_dimer"/>
</dbReference>
<dbReference type="InterPro" id="IPR010182">
    <property type="entry name" value="ArgE/DapE"/>
</dbReference>
<dbReference type="SUPFAM" id="SSF53187">
    <property type="entry name" value="Zn-dependent exopeptidases"/>
    <property type="match status" value="1"/>
</dbReference>
<dbReference type="AlphaFoldDB" id="A0A3M8D9Y4"/>
<comment type="similarity">
    <text evidence="3">Belongs to the peptidase M20A family.</text>
</comment>
<accession>A0A3M8D9Y4</accession>
<evidence type="ECO:0000313" key="10">
    <source>
        <dbReference type="Proteomes" id="UP000271031"/>
    </source>
</evidence>
<dbReference type="OrthoDB" id="9792335at2"/>
<keyword evidence="5" id="KW-0378">Hydrolase</keyword>
<evidence type="ECO:0000256" key="4">
    <source>
        <dbReference type="ARBA" id="ARBA00022723"/>
    </source>
</evidence>
<evidence type="ECO:0000259" key="8">
    <source>
        <dbReference type="Pfam" id="PF07687"/>
    </source>
</evidence>
<name>A0A3M8D9Y4_9BACL</name>
<keyword evidence="4" id="KW-0479">Metal-binding</keyword>
<sequence>MERKDWKVIVENWVNRNQQHIVELLQEMIRYKSVNPQFIDNPSESENDKLQDFLEDYLLSMGLDVDKWDVYEGQPNVVATVKGKSRDNTLILNGHVDVVPAGALNRWSFDPWGGVIQDGKLYGRGSMDMKAGVTSNIIVAKFIRDFGIELDSDLDLHIVIDEESGGAGTRAVLERGYKGSGVIVTEPTNGIINPVEGGLHWARVTIKGNSAHSAWRYSHIYPGYERTGVNVIEKAMKIIQATAELEKDWGLNRRHPLLPPGANVINPGVMLAGAGMKNGIPEIITNPAIIPDHCVIEYDIKYLPYENSEEIKKEFEDAISSLAFTDSWLRENPPQVEWGLRGVNFPPVNTPIDHEIVRSIAKSQGIFGISPSYQGFVAVCDVAWYVGMNIPGVIYGPKGAQLHGPDEYVELDSLFEVIKVLIMTVLRWNGILDEDQA</sequence>
<dbReference type="Gene3D" id="3.40.630.10">
    <property type="entry name" value="Zn peptidases"/>
    <property type="match status" value="1"/>
</dbReference>
<dbReference type="Pfam" id="PF01546">
    <property type="entry name" value="Peptidase_M20"/>
    <property type="match status" value="1"/>
</dbReference>
<dbReference type="EMBL" id="RHHQ01000016">
    <property type="protein sequence ID" value="RNB84852.1"/>
    <property type="molecule type" value="Genomic_DNA"/>
</dbReference>
<dbReference type="Pfam" id="PF07687">
    <property type="entry name" value="M20_dimer"/>
    <property type="match status" value="1"/>
</dbReference>
<evidence type="ECO:0000256" key="1">
    <source>
        <dbReference type="ARBA" id="ARBA00001941"/>
    </source>
</evidence>
<comment type="cofactor">
    <cofactor evidence="2">
        <name>Zn(2+)</name>
        <dbReference type="ChEBI" id="CHEBI:29105"/>
    </cofactor>
</comment>
<evidence type="ECO:0000256" key="7">
    <source>
        <dbReference type="ARBA" id="ARBA00023285"/>
    </source>
</evidence>